<dbReference type="Proteomes" id="UP000824140">
    <property type="component" value="Unassembled WGS sequence"/>
</dbReference>
<organism evidence="1 2">
    <name type="scientific">Candidatus Alectryocaccomicrobium excrementavium</name>
    <dbReference type="NCBI Taxonomy" id="2840668"/>
    <lineage>
        <taxon>Bacteria</taxon>
        <taxon>Bacillati</taxon>
        <taxon>Bacillota</taxon>
        <taxon>Clostridia</taxon>
        <taxon>Candidatus Alectryocaccomicrobium</taxon>
    </lineage>
</organism>
<protein>
    <submittedName>
        <fullName evidence="1">Uncharacterized protein</fullName>
    </submittedName>
</protein>
<proteinExistence type="predicted"/>
<accession>A0A9D1G1T9</accession>
<dbReference type="Pfam" id="PF11308">
    <property type="entry name" value="Glyco_hydro_129"/>
    <property type="match status" value="1"/>
</dbReference>
<name>A0A9D1G1T9_9FIRM</name>
<dbReference type="InterPro" id="IPR021459">
    <property type="entry name" value="GH101-related"/>
</dbReference>
<reference evidence="1" key="2">
    <citation type="journal article" date="2021" name="PeerJ">
        <title>Extensive microbial diversity within the chicken gut microbiome revealed by metagenomics and culture.</title>
        <authorList>
            <person name="Gilroy R."/>
            <person name="Ravi A."/>
            <person name="Getino M."/>
            <person name="Pursley I."/>
            <person name="Horton D.L."/>
            <person name="Alikhan N.F."/>
            <person name="Baker D."/>
            <person name="Gharbi K."/>
            <person name="Hall N."/>
            <person name="Watson M."/>
            <person name="Adriaenssens E.M."/>
            <person name="Foster-Nyarko E."/>
            <person name="Jarju S."/>
            <person name="Secka A."/>
            <person name="Antonio M."/>
            <person name="Oren A."/>
            <person name="Chaudhuri R.R."/>
            <person name="La Ragione R."/>
            <person name="Hildebrand F."/>
            <person name="Pallen M.J."/>
        </authorList>
    </citation>
    <scope>NUCLEOTIDE SEQUENCE</scope>
    <source>
        <strain evidence="1">13766</strain>
    </source>
</reference>
<evidence type="ECO:0000313" key="2">
    <source>
        <dbReference type="Proteomes" id="UP000824140"/>
    </source>
</evidence>
<evidence type="ECO:0000313" key="1">
    <source>
        <dbReference type="EMBL" id="HIS93457.1"/>
    </source>
</evidence>
<gene>
    <name evidence="1" type="ORF">IAA84_10610</name>
</gene>
<dbReference type="EMBL" id="DVJN01000203">
    <property type="protein sequence ID" value="HIS93457.1"/>
    <property type="molecule type" value="Genomic_DNA"/>
</dbReference>
<reference evidence="1" key="1">
    <citation type="submission" date="2020-10" db="EMBL/GenBank/DDBJ databases">
        <authorList>
            <person name="Gilroy R."/>
        </authorList>
    </citation>
    <scope>NUCLEOTIDE SEQUENCE</scope>
    <source>
        <strain evidence="1">13766</strain>
    </source>
</reference>
<comment type="caution">
    <text evidence="1">The sequence shown here is derived from an EMBL/GenBank/DDBJ whole genome shotgun (WGS) entry which is preliminary data.</text>
</comment>
<dbReference type="AlphaFoldDB" id="A0A9D1G1T9"/>
<sequence>MRMEKNGLALRLENDGSFAFGRDGVWFEQPCRGFAASDVQTGADGIRYRLAREDGLELNAALRLLEDAVELSLEGEGAEFAQLLYPGATQTIAGDIALLPIGGGFAFPVDDASIPILPEEAFAWSPSQCMGMVGLLRGDGWLVTAIEDPADVMVCRRRDGSGHLRPQLRWLPENGRLGYARRVRFMLGARGALSAACRAYRAYRQGQGLVVPLREKLRRLPDGEKLLGAADIWLWHDRYEEVMYSVSTEKIDVRNADAVLAVARDMRENGLEHAIFGMFFCDDCEASAALREMGYLVTKYDNYSDVLPGDVAPLIPRLRVEQCDFTQRRAKNWPQDVRVVSDGSLCGAWALRGTDGVMHPQNSLCARAAARDARKEVAQYAQQFGCNAWFIDVMGGGLQECFSPEHPMTRRQSRQYILQALGSMMDADLVAGTEEGVEFCVPAICYAEGRMSPQQYRICWKESGRRKAHLYAPEEHEENFDRFMLNPAYRVPLWELVYHDCTVSYWYWGDSSNCCPELLPERDLFNALYGTPPLYSFHTGEWEKIRDQVLASQARACPVARKVALEAMTDFSYLTPDKQVQRTRFADGTQVTANFSRAPFAMEDGGILAPGDYRMH</sequence>